<comment type="caution">
    <text evidence="1">The sequence shown here is derived from an EMBL/GenBank/DDBJ whole genome shotgun (WGS) entry which is preliminary data.</text>
</comment>
<dbReference type="Proteomes" id="UP000607653">
    <property type="component" value="Unassembled WGS sequence"/>
</dbReference>
<proteinExistence type="predicted"/>
<accession>A0A822ZNY7</accession>
<gene>
    <name evidence="1" type="ORF">HUJ06_002866</name>
</gene>
<name>A0A822ZNY7_NELNU</name>
<evidence type="ECO:0000313" key="2">
    <source>
        <dbReference type="Proteomes" id="UP000607653"/>
    </source>
</evidence>
<protein>
    <submittedName>
        <fullName evidence="1">Uncharacterized protein</fullName>
    </submittedName>
</protein>
<evidence type="ECO:0000313" key="1">
    <source>
        <dbReference type="EMBL" id="DAD44636.1"/>
    </source>
</evidence>
<dbReference type="EMBL" id="DUZY01000007">
    <property type="protein sequence ID" value="DAD44636.1"/>
    <property type="molecule type" value="Genomic_DNA"/>
</dbReference>
<organism evidence="1 2">
    <name type="scientific">Nelumbo nucifera</name>
    <name type="common">Sacred lotus</name>
    <dbReference type="NCBI Taxonomy" id="4432"/>
    <lineage>
        <taxon>Eukaryota</taxon>
        <taxon>Viridiplantae</taxon>
        <taxon>Streptophyta</taxon>
        <taxon>Embryophyta</taxon>
        <taxon>Tracheophyta</taxon>
        <taxon>Spermatophyta</taxon>
        <taxon>Magnoliopsida</taxon>
        <taxon>Proteales</taxon>
        <taxon>Nelumbonaceae</taxon>
        <taxon>Nelumbo</taxon>
    </lineage>
</organism>
<sequence length="120" mass="13341">MSREVSEMVSLRGASFKLKGSAGSGKIFFGVDGEFCNPTLDLSRMLMLTKLRCLGFTSLIIEGNSITAVSWNQNLERGSSRLAQYINGIRDIILLISSNIRWFPREFSLASECLSNSRVQ</sequence>
<dbReference type="AlphaFoldDB" id="A0A822ZNY7"/>
<reference evidence="1 2" key="1">
    <citation type="journal article" date="2020" name="Mol. Biol. Evol.">
        <title>Distinct Expression and Methylation Patterns for Genes with Different Fates following a Single Whole-Genome Duplication in Flowering Plants.</title>
        <authorList>
            <person name="Shi T."/>
            <person name="Rahmani R.S."/>
            <person name="Gugger P.F."/>
            <person name="Wang M."/>
            <person name="Li H."/>
            <person name="Zhang Y."/>
            <person name="Li Z."/>
            <person name="Wang Q."/>
            <person name="Van de Peer Y."/>
            <person name="Marchal K."/>
            <person name="Chen J."/>
        </authorList>
    </citation>
    <scope>NUCLEOTIDE SEQUENCE [LARGE SCALE GENOMIC DNA]</scope>
    <source>
        <tissue evidence="1">Leaf</tissue>
    </source>
</reference>
<keyword evidence="2" id="KW-1185">Reference proteome</keyword>